<keyword evidence="3 7" id="KW-1133">Transmembrane helix</keyword>
<comment type="caution">
    <text evidence="8">The sequence shown here is derived from an EMBL/GenBank/DDBJ whole genome shotgun (WGS) entry which is preliminary data.</text>
</comment>
<evidence type="ECO:0008006" key="10">
    <source>
        <dbReference type="Google" id="ProtNLM"/>
    </source>
</evidence>
<sequence>MEKLSPAVAIYRPTTASTSSDITSDPALVIVATWTDASSTHIAKYITKYRELYPKAQILLIRNTSKLFFNRPSIGPAVQPAVSVVRAAVAAVPVSAASRSSSHILLHIFSNGGSSSAGSLYEQYAATATEGQDKQFPRHVTIFDSAPSTNFRMRQAVAFFTVGLSPIQRIIAAPFLYLAAASYTLVLWLRLIADIQTRWSNHHNRPDLVLEARRTYIYSDTDAIVHPDDVEQHAQEAEKAGYAVRREKFIASAHVSHSRKDATRYWEVVTSTWDGNYPAN</sequence>
<evidence type="ECO:0000256" key="7">
    <source>
        <dbReference type="SAM" id="Phobius"/>
    </source>
</evidence>
<evidence type="ECO:0000256" key="4">
    <source>
        <dbReference type="ARBA" id="ARBA00023136"/>
    </source>
</evidence>
<keyword evidence="9" id="KW-1185">Reference proteome</keyword>
<dbReference type="PANTHER" id="PTHR12265">
    <property type="entry name" value="TRANSMEMBRANE PROTEIN 53"/>
    <property type="match status" value="1"/>
</dbReference>
<reference evidence="9" key="1">
    <citation type="submission" date="2019-06" db="EMBL/GenBank/DDBJ databases">
        <authorList>
            <person name="Broberg M."/>
        </authorList>
    </citation>
    <scope>NUCLEOTIDE SEQUENCE [LARGE SCALE GENOMIC DNA]</scope>
</reference>
<gene>
    <name evidence="8" type="ORF">CBYS24578_00005835</name>
</gene>
<dbReference type="GO" id="GO:0031965">
    <property type="term" value="C:nuclear membrane"/>
    <property type="evidence" value="ECO:0007669"/>
    <property type="project" value="UniProtKB-SubCell"/>
</dbReference>
<dbReference type="Proteomes" id="UP000754883">
    <property type="component" value="Unassembled WGS sequence"/>
</dbReference>
<keyword evidence="5" id="KW-0539">Nucleus</keyword>
<protein>
    <recommendedName>
        <fullName evidence="10">Indole-diterpene biosynthesis protein PaxU</fullName>
    </recommendedName>
</protein>
<evidence type="ECO:0000313" key="8">
    <source>
        <dbReference type="EMBL" id="CAH0005062.1"/>
    </source>
</evidence>
<feature type="transmembrane region" description="Helical" evidence="7">
    <location>
        <begin position="175"/>
        <end position="193"/>
    </location>
</feature>
<evidence type="ECO:0000256" key="1">
    <source>
        <dbReference type="ARBA" id="ARBA00004126"/>
    </source>
</evidence>
<dbReference type="Pfam" id="PF05705">
    <property type="entry name" value="DUF829"/>
    <property type="match status" value="1"/>
</dbReference>
<evidence type="ECO:0000256" key="3">
    <source>
        <dbReference type="ARBA" id="ARBA00022989"/>
    </source>
</evidence>
<keyword evidence="2 7" id="KW-0812">Transmembrane</keyword>
<evidence type="ECO:0000256" key="2">
    <source>
        <dbReference type="ARBA" id="ARBA00022692"/>
    </source>
</evidence>
<dbReference type="AlphaFoldDB" id="A0A9N9UW85"/>
<name>A0A9N9UW85_9HYPO</name>
<keyword evidence="4 7" id="KW-0472">Membrane</keyword>
<reference evidence="8 9" key="2">
    <citation type="submission" date="2021-10" db="EMBL/GenBank/DDBJ databases">
        <authorList>
            <person name="Piombo E."/>
        </authorList>
    </citation>
    <scope>NUCLEOTIDE SEQUENCE [LARGE SCALE GENOMIC DNA]</scope>
</reference>
<dbReference type="PANTHER" id="PTHR12265:SF30">
    <property type="entry name" value="TRANSMEMBRANE PROTEIN 53"/>
    <property type="match status" value="1"/>
</dbReference>
<accession>A0A9N9UW85</accession>
<evidence type="ECO:0000256" key="5">
    <source>
        <dbReference type="ARBA" id="ARBA00023242"/>
    </source>
</evidence>
<dbReference type="InterPro" id="IPR008547">
    <property type="entry name" value="DUF829_TMEM53"/>
</dbReference>
<dbReference type="OrthoDB" id="77878at2759"/>
<evidence type="ECO:0000256" key="6">
    <source>
        <dbReference type="ARBA" id="ARBA00037847"/>
    </source>
</evidence>
<organism evidence="8 9">
    <name type="scientific">Clonostachys byssicola</name>
    <dbReference type="NCBI Taxonomy" id="160290"/>
    <lineage>
        <taxon>Eukaryota</taxon>
        <taxon>Fungi</taxon>
        <taxon>Dikarya</taxon>
        <taxon>Ascomycota</taxon>
        <taxon>Pezizomycotina</taxon>
        <taxon>Sordariomycetes</taxon>
        <taxon>Hypocreomycetidae</taxon>
        <taxon>Hypocreales</taxon>
        <taxon>Bionectriaceae</taxon>
        <taxon>Clonostachys</taxon>
    </lineage>
</organism>
<dbReference type="EMBL" id="CABFNO020001568">
    <property type="protein sequence ID" value="CAH0005062.1"/>
    <property type="molecule type" value="Genomic_DNA"/>
</dbReference>
<comment type="subcellular location">
    <subcellularLocation>
        <location evidence="6">Endomembrane system</location>
        <topology evidence="6">Single-pass membrane protein</topology>
    </subcellularLocation>
    <subcellularLocation>
        <location evidence="1">Nucleus membrane</location>
    </subcellularLocation>
</comment>
<proteinExistence type="predicted"/>
<evidence type="ECO:0000313" key="9">
    <source>
        <dbReference type="Proteomes" id="UP000754883"/>
    </source>
</evidence>